<evidence type="ECO:0000256" key="1">
    <source>
        <dbReference type="SAM" id="MobiDB-lite"/>
    </source>
</evidence>
<feature type="region of interest" description="Disordered" evidence="1">
    <location>
        <begin position="1"/>
        <end position="147"/>
    </location>
</feature>
<evidence type="ECO:0000313" key="2">
    <source>
        <dbReference type="EMBL" id="CAD2221114.1"/>
    </source>
</evidence>
<feature type="compositionally biased region" description="Basic and acidic residues" evidence="1">
    <location>
        <begin position="64"/>
        <end position="82"/>
    </location>
</feature>
<organism evidence="2 3">
    <name type="scientific">Angomonas deanei</name>
    <dbReference type="NCBI Taxonomy" id="59799"/>
    <lineage>
        <taxon>Eukaryota</taxon>
        <taxon>Discoba</taxon>
        <taxon>Euglenozoa</taxon>
        <taxon>Kinetoplastea</taxon>
        <taxon>Metakinetoplastina</taxon>
        <taxon>Trypanosomatida</taxon>
        <taxon>Trypanosomatidae</taxon>
        <taxon>Strigomonadinae</taxon>
        <taxon>Angomonas</taxon>
    </lineage>
</organism>
<gene>
    <name evidence="2" type="ORF">ADEAN_000864500</name>
</gene>
<feature type="compositionally biased region" description="Basic and acidic residues" evidence="1">
    <location>
        <begin position="169"/>
        <end position="179"/>
    </location>
</feature>
<evidence type="ECO:0000313" key="3">
    <source>
        <dbReference type="Proteomes" id="UP000515908"/>
    </source>
</evidence>
<dbReference type="VEuPathDB" id="TriTrypDB:ADEAN_000864500"/>
<dbReference type="AlphaFoldDB" id="A0A7G2CQ72"/>
<dbReference type="Proteomes" id="UP000515908">
    <property type="component" value="Chromosome 19"/>
</dbReference>
<name>A0A7G2CQ72_9TRYP</name>
<sequence>MPVGSDAGWGSSGPVAEQGSDAYPPRVLSRRSVSCQTPLHSAPPREEETLHEPLKKPSQPPLMKPRDNRATKVSPTKEEFRGNTKSAKTHADHFESVYRSIRPKWQSRPKPSDERRPVSPTSDNVVRIRTSVAASETERSLQSSRALKDELLRLETRWQQLEGLKRDHRIVGRTEEERQGPQTGRPTASPYGEFHMNRDRIMALINERSSLMSGTM</sequence>
<feature type="region of interest" description="Disordered" evidence="1">
    <location>
        <begin position="169"/>
        <end position="195"/>
    </location>
</feature>
<keyword evidence="3" id="KW-1185">Reference proteome</keyword>
<dbReference type="EMBL" id="LR877163">
    <property type="protein sequence ID" value="CAD2221114.1"/>
    <property type="molecule type" value="Genomic_DNA"/>
</dbReference>
<feature type="compositionally biased region" description="Basic and acidic residues" evidence="1">
    <location>
        <begin position="43"/>
        <end position="55"/>
    </location>
</feature>
<proteinExistence type="predicted"/>
<reference evidence="2 3" key="1">
    <citation type="submission" date="2020-08" db="EMBL/GenBank/DDBJ databases">
        <authorList>
            <person name="Newling K."/>
            <person name="Davey J."/>
            <person name="Forrester S."/>
        </authorList>
    </citation>
    <scope>NUCLEOTIDE SEQUENCE [LARGE SCALE GENOMIC DNA]</scope>
    <source>
        <strain evidence="3">Crithidia deanei Carvalho (ATCC PRA-265)</strain>
    </source>
</reference>
<accession>A0A7G2CQ72</accession>
<protein>
    <submittedName>
        <fullName evidence="2">Uncharacterized protein</fullName>
    </submittedName>
</protein>